<reference evidence="4" key="3">
    <citation type="submission" date="2020-05" db="UniProtKB">
        <authorList>
            <consortium name="EnsemblMetazoa"/>
        </authorList>
    </citation>
    <scope>IDENTIFICATION</scope>
    <source>
        <strain evidence="4">USDA</strain>
    </source>
</reference>
<feature type="region of interest" description="Disordered" evidence="1">
    <location>
        <begin position="213"/>
        <end position="244"/>
    </location>
</feature>
<evidence type="ECO:0000313" key="3">
    <source>
        <dbReference type="EMBL" id="EEB11682.1"/>
    </source>
</evidence>
<feature type="transmembrane region" description="Helical" evidence="2">
    <location>
        <begin position="14"/>
        <end position="31"/>
    </location>
</feature>
<dbReference type="EnsemblMetazoa" id="PHUM128950-RA">
    <property type="protein sequence ID" value="PHUM128950-PA"/>
    <property type="gene ID" value="PHUM128950"/>
</dbReference>
<feature type="compositionally biased region" description="Acidic residues" evidence="1">
    <location>
        <begin position="219"/>
        <end position="244"/>
    </location>
</feature>
<feature type="transmembrane region" description="Helical" evidence="2">
    <location>
        <begin position="43"/>
        <end position="68"/>
    </location>
</feature>
<dbReference type="EMBL" id="DS235088">
    <property type="protein sequence ID" value="EEB11682.1"/>
    <property type="molecule type" value="Genomic_DNA"/>
</dbReference>
<dbReference type="CTD" id="8233985"/>
<reference evidence="3" key="2">
    <citation type="submission" date="2007-04" db="EMBL/GenBank/DDBJ databases">
        <title>The genome of the human body louse.</title>
        <authorList>
            <consortium name="The Human Body Louse Genome Consortium"/>
            <person name="Kirkness E."/>
            <person name="Walenz B."/>
            <person name="Hass B."/>
            <person name="Bruggner R."/>
            <person name="Strausberg R."/>
        </authorList>
    </citation>
    <scope>NUCLEOTIDE SEQUENCE</scope>
    <source>
        <strain evidence="3">USDA</strain>
    </source>
</reference>
<evidence type="ECO:0000313" key="4">
    <source>
        <dbReference type="EnsemblMetazoa" id="PHUM128950-PA"/>
    </source>
</evidence>
<protein>
    <submittedName>
        <fullName evidence="3 4">Uncharacterized protein</fullName>
    </submittedName>
</protein>
<dbReference type="RefSeq" id="XP_002424420.1">
    <property type="nucleotide sequence ID" value="XM_002424375.1"/>
</dbReference>
<evidence type="ECO:0000256" key="1">
    <source>
        <dbReference type="SAM" id="MobiDB-lite"/>
    </source>
</evidence>
<gene>
    <name evidence="4" type="primary">8233985</name>
    <name evidence="3" type="ORF">Phum_PHUM128950</name>
</gene>
<sequence length="293" mass="33833">MCAFSEEQNYSFKWITYLVVIIATPLLYSHFYDCCNEKWHKNWIICFLVSSFAIWCLSTLIIFIIWFFCRRCLGTRLNESDFPLTETKKEKQLNDGGVTKEKISQKSEDKFKNSNNLLKLPEFNSNNNLTVVKMTENGHDENGILPKVDCPIPVSESQHYIQTEIPEDKTCQTPVKTPREIFFKDMIEAANMARKNDLYFDFDPEKITENIKKKYENDGNVDDGDGGGDGDAEDEIFDDDDDDDLKTHNDNNTFFIGSHKERENSTSEIFLTLGHEGITINEPVVLGQFQILK</sequence>
<reference evidence="3" key="1">
    <citation type="submission" date="2007-04" db="EMBL/GenBank/DDBJ databases">
        <title>Annotation of Pediculus humanus corporis strain USDA.</title>
        <authorList>
            <person name="Kirkness E."/>
            <person name="Hannick L."/>
            <person name="Hass B."/>
            <person name="Bruggner R."/>
            <person name="Lawson D."/>
            <person name="Bidwell S."/>
            <person name="Joardar V."/>
            <person name="Caler E."/>
            <person name="Walenz B."/>
            <person name="Inman J."/>
            <person name="Schobel S."/>
            <person name="Galinsky K."/>
            <person name="Amedeo P."/>
            <person name="Strausberg R."/>
        </authorList>
    </citation>
    <scope>NUCLEOTIDE SEQUENCE</scope>
    <source>
        <strain evidence="3">USDA</strain>
    </source>
</reference>
<dbReference type="InParanoid" id="E0VE76"/>
<accession>E0VE76</accession>
<evidence type="ECO:0000313" key="5">
    <source>
        <dbReference type="Proteomes" id="UP000009046"/>
    </source>
</evidence>
<organism>
    <name type="scientific">Pediculus humanus subsp. corporis</name>
    <name type="common">Body louse</name>
    <dbReference type="NCBI Taxonomy" id="121224"/>
    <lineage>
        <taxon>Eukaryota</taxon>
        <taxon>Metazoa</taxon>
        <taxon>Ecdysozoa</taxon>
        <taxon>Arthropoda</taxon>
        <taxon>Hexapoda</taxon>
        <taxon>Insecta</taxon>
        <taxon>Pterygota</taxon>
        <taxon>Neoptera</taxon>
        <taxon>Paraneoptera</taxon>
        <taxon>Psocodea</taxon>
        <taxon>Troctomorpha</taxon>
        <taxon>Phthiraptera</taxon>
        <taxon>Anoplura</taxon>
        <taxon>Pediculidae</taxon>
        <taxon>Pediculus</taxon>
    </lineage>
</organism>
<dbReference type="VEuPathDB" id="VectorBase:PHUM128950"/>
<dbReference type="GeneID" id="8233985"/>
<keyword evidence="5" id="KW-1185">Reference proteome</keyword>
<keyword evidence="2" id="KW-1133">Transmembrane helix</keyword>
<keyword evidence="2" id="KW-0472">Membrane</keyword>
<proteinExistence type="predicted"/>
<dbReference type="HOGENOM" id="CLU_950934_0_0_1"/>
<name>E0VE76_PEDHC</name>
<evidence type="ECO:0000256" key="2">
    <source>
        <dbReference type="SAM" id="Phobius"/>
    </source>
</evidence>
<dbReference type="Proteomes" id="UP000009046">
    <property type="component" value="Unassembled WGS sequence"/>
</dbReference>
<dbReference type="KEGG" id="phu:Phum_PHUM128950"/>
<dbReference type="EMBL" id="AAZO01001502">
    <property type="status" value="NOT_ANNOTATED_CDS"/>
    <property type="molecule type" value="Genomic_DNA"/>
</dbReference>
<keyword evidence="2" id="KW-0812">Transmembrane</keyword>
<dbReference type="AlphaFoldDB" id="E0VE76"/>